<proteinExistence type="predicted"/>
<dbReference type="AlphaFoldDB" id="W2C9T6"/>
<gene>
    <name evidence="1" type="ORF">T229_11305</name>
</gene>
<dbReference type="Proteomes" id="UP000018872">
    <property type="component" value="Unassembled WGS sequence"/>
</dbReference>
<evidence type="ECO:0000313" key="2">
    <source>
        <dbReference type="Proteomes" id="UP000018872"/>
    </source>
</evidence>
<reference evidence="1 2" key="1">
    <citation type="submission" date="2013-11" db="EMBL/GenBank/DDBJ databases">
        <title>Single cell genomics of uncultured Tannerella BU063 (oral taxon 286).</title>
        <authorList>
            <person name="Beall C.J."/>
            <person name="Campbell A.G."/>
            <person name="Griffen A.L."/>
            <person name="Podar M."/>
            <person name="Leys E.J."/>
        </authorList>
    </citation>
    <scope>NUCLEOTIDE SEQUENCE [LARGE SCALE GENOMIC DNA]</scope>
    <source>
        <strain evidence="1">Cell 5</strain>
    </source>
</reference>
<protein>
    <submittedName>
        <fullName evidence="1">Uncharacterized protein</fullName>
    </submittedName>
</protein>
<dbReference type="PATRIC" id="fig|1410950.3.peg.1674"/>
<dbReference type="EMBL" id="AYYC01000709">
    <property type="protein sequence ID" value="ETK04024.1"/>
    <property type="molecule type" value="Genomic_DNA"/>
</dbReference>
<comment type="caution">
    <text evidence="1">The sequence shown here is derived from an EMBL/GenBank/DDBJ whole genome shotgun (WGS) entry which is preliminary data.</text>
</comment>
<organism evidence="1 2">
    <name type="scientific">Tannerella sp. oral taxon BU063 isolate Cell 5</name>
    <dbReference type="NCBI Taxonomy" id="1410950"/>
    <lineage>
        <taxon>Bacteria</taxon>
        <taxon>Pseudomonadati</taxon>
        <taxon>Bacteroidota</taxon>
        <taxon>Bacteroidia</taxon>
        <taxon>Bacteroidales</taxon>
        <taxon>Tannerellaceae</taxon>
        <taxon>Tannerella</taxon>
    </lineage>
</organism>
<dbReference type="SUPFAM" id="SSF158682">
    <property type="entry name" value="TerB-like"/>
    <property type="match status" value="1"/>
</dbReference>
<accession>W2C9T6</accession>
<evidence type="ECO:0000313" key="1">
    <source>
        <dbReference type="EMBL" id="ETK04024.1"/>
    </source>
</evidence>
<name>W2C9T6_9BACT</name>
<dbReference type="InterPro" id="IPR029024">
    <property type="entry name" value="TerB-like"/>
</dbReference>
<sequence length="630" mass="72783">MKEQIRNLFINRTEPLRAIYENSSNTFYSNIPEYVEGNLRNSFGIPIEDDILFFRDTSIDMSGNQGLAITTSSIYWNMDNSVENNTYYSNWNQFLSAEYQDMNIYLIYYDGSSYALDISLFFAGNFQIDHAQYFASVLSEIANLCQPDETPDEAKERIEELMNAQNYSEAEAACNAYQESHGYDLWVGMQQTTIALQQGDNERGLQEAEQVYNTIREQYGEDPYGENPWPPITGDVLAAISYFKQQAGNYEMARFFAFYSVEFSEPSKKDIRREQYEEFNRLYSENFLNIDIERRRLLLLVKEISNLNSNTDQIAVLEMQHIGSDLHFPTTHPVPNKLYIVHPCNSSRYVPFDDYELDLLKEKQQEFCRIAQCLGATELSIESEDGRSRSSALRKELILTRHFNPTQTPFVPDDWLWFDCMSSWIWMATQRLQGVLIEHVEEMSSQYINYVTASLPKPEVIREDFMQLIGVEGNLSREMEKVFEEKANVSYSIHVKFAPISVQYTANANEVISLPQQRDSSKTTAEQEYLTAYKECLASNGGEFSDSERRLLERMRKSLGISVKRAAELEDSLAPAVQLTEAESEYLEEYKLCAAEGSITDSERRLLNRMRKTLGISDERAIEIESSINY</sequence>